<evidence type="ECO:0000313" key="1">
    <source>
        <dbReference type="EMBL" id="CAG7645903.1"/>
    </source>
</evidence>
<comment type="caution">
    <text evidence="1">The sequence shown here is derived from an EMBL/GenBank/DDBJ whole genome shotgun (WGS) entry which is preliminary data.</text>
</comment>
<keyword evidence="2" id="KW-1185">Reference proteome</keyword>
<name>A0A9W4H2R2_9ACTN</name>
<gene>
    <name evidence="1" type="ORF">SBRY_40272</name>
</gene>
<sequence>MYLVHVHLRHREGALLPIQAPSWIVDAARQADSVEHVVVHRPASATPVLGVYLLADRLEDAEQRAADLCRHVLYARPELSGWGVTDAQVPLLRFGLDG</sequence>
<reference evidence="1" key="1">
    <citation type="submission" date="2021-06" db="EMBL/GenBank/DDBJ databases">
        <authorList>
            <person name="Arsene-Ploetze F."/>
        </authorList>
    </citation>
    <scope>NUCLEOTIDE SEQUENCE</scope>
    <source>
        <strain evidence="1">SBRY1</strain>
    </source>
</reference>
<dbReference type="AlphaFoldDB" id="A0A9W4H2R2"/>
<protein>
    <submittedName>
        <fullName evidence="1">Uncharacterized protein</fullName>
    </submittedName>
</protein>
<dbReference type="EMBL" id="CAJVAX010000018">
    <property type="protein sequence ID" value="CAG7645903.1"/>
    <property type="molecule type" value="Genomic_DNA"/>
</dbReference>
<dbReference type="Proteomes" id="UP001153328">
    <property type="component" value="Unassembled WGS sequence"/>
</dbReference>
<accession>A0A9W4H2R2</accession>
<evidence type="ECO:0000313" key="2">
    <source>
        <dbReference type="Proteomes" id="UP001153328"/>
    </source>
</evidence>
<proteinExistence type="predicted"/>
<organism evidence="1 2">
    <name type="scientific">Actinacidiphila bryophytorum</name>
    <dbReference type="NCBI Taxonomy" id="1436133"/>
    <lineage>
        <taxon>Bacteria</taxon>
        <taxon>Bacillati</taxon>
        <taxon>Actinomycetota</taxon>
        <taxon>Actinomycetes</taxon>
        <taxon>Kitasatosporales</taxon>
        <taxon>Streptomycetaceae</taxon>
        <taxon>Actinacidiphila</taxon>
    </lineage>
</organism>